<dbReference type="InParanoid" id="F4BTU6"/>
<dbReference type="Proteomes" id="UP000007807">
    <property type="component" value="Chromosome"/>
</dbReference>
<protein>
    <submittedName>
        <fullName evidence="1">Uncharacterized protein</fullName>
    </submittedName>
</protein>
<accession>F4BTU6</accession>
<sequence>MFQQDWDLCRSSLHVGWPGGPIWSLIFGTDQIRAAESSGLQAGVAYVVGYDIFRTHLYSS</sequence>
<reference evidence="1 2" key="1">
    <citation type="journal article" date="2011" name="J. Bacteriol.">
        <title>Complete genome sequence of Methanosaeta concilii, a specialist in aceticlastic methanogenesis.</title>
        <authorList>
            <person name="Barber R.D."/>
            <person name="Zhang L."/>
            <person name="Harnack M."/>
            <person name="Olson M.V."/>
            <person name="Kaul R."/>
            <person name="Ingram-Smith C."/>
            <person name="Smith K.S."/>
        </authorList>
    </citation>
    <scope>NUCLEOTIDE SEQUENCE [LARGE SCALE GENOMIC DNA]</scope>
    <source>
        <strain evidence="2">ATCC 5969 / DSM 3671 / JCM 10134 / NBRC 103675 / OCM 69 / GP-6</strain>
    </source>
</reference>
<name>F4BTU6_METSG</name>
<dbReference type="HOGENOM" id="CLU_2930202_0_0_2"/>
<proteinExistence type="predicted"/>
<organism evidence="1 2">
    <name type="scientific">Methanothrix soehngenii (strain ATCC 5969 / DSM 3671 / JCM 10134 / NBRC 103675 / OCM 69 / GP-6)</name>
    <name type="common">Methanosaeta concilii</name>
    <dbReference type="NCBI Taxonomy" id="990316"/>
    <lineage>
        <taxon>Archaea</taxon>
        <taxon>Methanobacteriati</taxon>
        <taxon>Methanobacteriota</taxon>
        <taxon>Stenosarchaea group</taxon>
        <taxon>Methanomicrobia</taxon>
        <taxon>Methanotrichales</taxon>
        <taxon>Methanotrichaceae</taxon>
        <taxon>Methanothrix</taxon>
    </lineage>
</organism>
<gene>
    <name evidence="1" type="ordered locus">MCON_0061</name>
</gene>
<dbReference type="AlphaFoldDB" id="F4BTU6"/>
<evidence type="ECO:0000313" key="2">
    <source>
        <dbReference type="Proteomes" id="UP000007807"/>
    </source>
</evidence>
<evidence type="ECO:0000313" key="1">
    <source>
        <dbReference type="EMBL" id="AEB66979.1"/>
    </source>
</evidence>
<dbReference type="EMBL" id="CP002565">
    <property type="protein sequence ID" value="AEB66979.1"/>
    <property type="molecule type" value="Genomic_DNA"/>
</dbReference>
<dbReference type="KEGG" id="mcj:MCON_0061"/>
<keyword evidence="2" id="KW-1185">Reference proteome</keyword>